<dbReference type="GO" id="GO:0008270">
    <property type="term" value="F:zinc ion binding"/>
    <property type="evidence" value="ECO:0007669"/>
    <property type="project" value="UniProtKB-UniRule"/>
</dbReference>
<dbReference type="EMBL" id="FNGW01000003">
    <property type="protein sequence ID" value="SDL67193.1"/>
    <property type="molecule type" value="Genomic_DNA"/>
</dbReference>
<keyword evidence="12" id="KW-1185">Reference proteome</keyword>
<dbReference type="AlphaFoldDB" id="A0A1G9LZ72"/>
<feature type="binding site" evidence="9">
    <location>
        <position position="15"/>
    </location>
    <ligand>
        <name>substrate</name>
    </ligand>
</feature>
<sequence length="329" mass="37155">MTKKLPKIELHCHLDGSVRANTIIDIAKNENITLPSFDENEIKKLVQVPEDCTSLNEYLKRFDLPNMIMQTKEGLERVAFELLEDAASENVKYIEIRFAPQLHTQGGLSFKEIIQSVINGINKAEKIYDIRGNVILSCLRHMSVEDADLTVESGKEFLNKGVVAIDLAGPEEEGFAVKFKSVIDKARGYGYKVTIHAGEAASGQNVIDAIKLLGAQRIGHGVRIKDMKEAYDLVKNNNVVLEMCPTSNIQTKAIEDFKQYPLLDFYKDDIKVTLNTDNRTVSNIDLTDEINLISDNFKFNNKDYKKIYLNSIDATFADEETKAWLRAFI</sequence>
<evidence type="ECO:0000313" key="12">
    <source>
        <dbReference type="Proteomes" id="UP000199068"/>
    </source>
</evidence>
<dbReference type="GO" id="GO:0004000">
    <property type="term" value="F:adenosine deaminase activity"/>
    <property type="evidence" value="ECO:0007669"/>
    <property type="project" value="UniProtKB-UniRule"/>
</dbReference>
<accession>A0A1G9LZ72</accession>
<organism evidence="11 12">
    <name type="scientific">Romboutsia lituseburensis DSM 797</name>
    <dbReference type="NCBI Taxonomy" id="1121325"/>
    <lineage>
        <taxon>Bacteria</taxon>
        <taxon>Bacillati</taxon>
        <taxon>Bacillota</taxon>
        <taxon>Clostridia</taxon>
        <taxon>Peptostreptococcales</taxon>
        <taxon>Peptostreptococcaceae</taxon>
        <taxon>Romboutsia</taxon>
    </lineage>
</organism>
<dbReference type="GO" id="GO:0043103">
    <property type="term" value="P:hypoxanthine salvage"/>
    <property type="evidence" value="ECO:0007669"/>
    <property type="project" value="TreeGrafter"/>
</dbReference>
<dbReference type="Pfam" id="PF00962">
    <property type="entry name" value="A_deaminase"/>
    <property type="match status" value="1"/>
</dbReference>
<evidence type="ECO:0000256" key="2">
    <source>
        <dbReference type="ARBA" id="ARBA00022723"/>
    </source>
</evidence>
<feature type="binding site" evidence="9">
    <location>
        <position position="169"/>
    </location>
    <ligand>
        <name>substrate</name>
    </ligand>
</feature>
<feature type="binding site" evidence="9">
    <location>
        <position position="13"/>
    </location>
    <ligand>
        <name>substrate</name>
    </ligand>
</feature>
<dbReference type="GO" id="GO:0046936">
    <property type="term" value="F:2'-deoxyadenosine deaminase activity"/>
    <property type="evidence" value="ECO:0007669"/>
    <property type="project" value="RHEA"/>
</dbReference>
<keyword evidence="4 9" id="KW-0862">Zinc</keyword>
<dbReference type="STRING" id="1121325.SAMN04515677_1034"/>
<evidence type="ECO:0000256" key="9">
    <source>
        <dbReference type="HAMAP-Rule" id="MF_00540"/>
    </source>
</evidence>
<comment type="similarity">
    <text evidence="9">Belongs to the metallo-dependent hydrolases superfamily. Adenosine and AMP deaminases family. Adenosine deaminase subfamily.</text>
</comment>
<dbReference type="GO" id="GO:0046103">
    <property type="term" value="P:inosine biosynthetic process"/>
    <property type="evidence" value="ECO:0007669"/>
    <property type="project" value="TreeGrafter"/>
</dbReference>
<dbReference type="PANTHER" id="PTHR11409">
    <property type="entry name" value="ADENOSINE DEAMINASE"/>
    <property type="match status" value="1"/>
</dbReference>
<reference evidence="11 12" key="1">
    <citation type="submission" date="2016-10" db="EMBL/GenBank/DDBJ databases">
        <authorList>
            <person name="de Groot N.N."/>
        </authorList>
    </citation>
    <scope>NUCLEOTIDE SEQUENCE [LARGE SCALE GENOMIC DNA]</scope>
    <source>
        <strain evidence="11 12">DSM 797</strain>
    </source>
</reference>
<comment type="cofactor">
    <cofactor evidence="9">
        <name>Zn(2+)</name>
        <dbReference type="ChEBI" id="CHEBI:29105"/>
    </cofactor>
    <text evidence="9">Binds 1 zinc ion per subunit.</text>
</comment>
<evidence type="ECO:0000256" key="5">
    <source>
        <dbReference type="ARBA" id="ARBA00023080"/>
    </source>
</evidence>
<dbReference type="EC" id="3.5.4.4" evidence="1 9"/>
<dbReference type="InterPro" id="IPR032466">
    <property type="entry name" value="Metal_Hydrolase"/>
</dbReference>
<gene>
    <name evidence="9" type="primary">add</name>
    <name evidence="11" type="ORF">SAMN04515677_1034</name>
</gene>
<proteinExistence type="inferred from homology"/>
<name>A0A1G9LZ72_9FIRM</name>
<comment type="function">
    <text evidence="9">Catalyzes the hydrolytic deamination of adenosine and 2-deoxyadenosine.</text>
</comment>
<evidence type="ECO:0000256" key="6">
    <source>
        <dbReference type="ARBA" id="ARBA00031852"/>
    </source>
</evidence>
<evidence type="ECO:0000256" key="7">
    <source>
        <dbReference type="ARBA" id="ARBA00047989"/>
    </source>
</evidence>
<evidence type="ECO:0000256" key="4">
    <source>
        <dbReference type="ARBA" id="ARBA00022833"/>
    </source>
</evidence>
<dbReference type="NCBIfam" id="TIGR01430">
    <property type="entry name" value="aden_deam"/>
    <property type="match status" value="1"/>
</dbReference>
<protein>
    <recommendedName>
        <fullName evidence="1 9">Adenosine deaminase</fullName>
        <ecNumber evidence="1 9">3.5.4.4</ecNumber>
    </recommendedName>
    <alternativeName>
        <fullName evidence="6 9">Adenosine aminohydrolase</fullName>
    </alternativeName>
</protein>
<evidence type="ECO:0000313" key="11">
    <source>
        <dbReference type="EMBL" id="SDL67193.1"/>
    </source>
</evidence>
<feature type="binding site" evidence="9">
    <location>
        <position position="196"/>
    </location>
    <ligand>
        <name>Zn(2+)</name>
        <dbReference type="ChEBI" id="CHEBI:29105"/>
        <note>catalytic</note>
    </ligand>
</feature>
<dbReference type="GO" id="GO:0009168">
    <property type="term" value="P:purine ribonucleoside monophosphate biosynthetic process"/>
    <property type="evidence" value="ECO:0007669"/>
    <property type="project" value="UniProtKB-UniRule"/>
</dbReference>
<dbReference type="GO" id="GO:0006154">
    <property type="term" value="P:adenosine catabolic process"/>
    <property type="evidence" value="ECO:0007669"/>
    <property type="project" value="TreeGrafter"/>
</dbReference>
<feature type="site" description="Important for catalytic activity" evidence="9">
    <location>
        <position position="220"/>
    </location>
</feature>
<feature type="active site" description="Proton donor" evidence="9">
    <location>
        <position position="199"/>
    </location>
</feature>
<keyword evidence="2 9" id="KW-0479">Metal-binding</keyword>
<dbReference type="GO" id="GO:0009117">
    <property type="term" value="P:nucleotide metabolic process"/>
    <property type="evidence" value="ECO:0007669"/>
    <property type="project" value="UniProtKB-KW"/>
</dbReference>
<evidence type="ECO:0000259" key="10">
    <source>
        <dbReference type="Pfam" id="PF00962"/>
    </source>
</evidence>
<evidence type="ECO:0000256" key="8">
    <source>
        <dbReference type="ARBA" id="ARBA00049213"/>
    </source>
</evidence>
<evidence type="ECO:0000256" key="3">
    <source>
        <dbReference type="ARBA" id="ARBA00022801"/>
    </source>
</evidence>
<keyword evidence="5 9" id="KW-0546">Nucleotide metabolism</keyword>
<dbReference type="RefSeq" id="WP_092724721.1">
    <property type="nucleotide sequence ID" value="NZ_FNGW01000003.1"/>
</dbReference>
<dbReference type="InterPro" id="IPR028893">
    <property type="entry name" value="A_deaminase"/>
</dbReference>
<feature type="binding site" evidence="9">
    <location>
        <position position="277"/>
    </location>
    <ligand>
        <name>Zn(2+)</name>
        <dbReference type="ChEBI" id="CHEBI:29105"/>
        <note>catalytic</note>
    </ligand>
</feature>
<comment type="caution">
    <text evidence="9">Lacks conserved residue(s) required for the propagation of feature annotation.</text>
</comment>
<feature type="binding site" evidence="9">
    <location>
        <position position="13"/>
    </location>
    <ligand>
        <name>Zn(2+)</name>
        <dbReference type="ChEBI" id="CHEBI:29105"/>
        <note>catalytic</note>
    </ligand>
</feature>
<comment type="catalytic activity">
    <reaction evidence="7">
        <text>adenosine + H2O + H(+) = inosine + NH4(+)</text>
        <dbReference type="Rhea" id="RHEA:24408"/>
        <dbReference type="ChEBI" id="CHEBI:15377"/>
        <dbReference type="ChEBI" id="CHEBI:15378"/>
        <dbReference type="ChEBI" id="CHEBI:16335"/>
        <dbReference type="ChEBI" id="CHEBI:17596"/>
        <dbReference type="ChEBI" id="CHEBI:28938"/>
        <dbReference type="EC" id="3.5.4.4"/>
    </reaction>
    <physiologicalReaction direction="left-to-right" evidence="7">
        <dbReference type="Rhea" id="RHEA:24409"/>
    </physiologicalReaction>
</comment>
<dbReference type="PANTHER" id="PTHR11409:SF43">
    <property type="entry name" value="ADENOSINE DEAMINASE"/>
    <property type="match status" value="1"/>
</dbReference>
<dbReference type="SUPFAM" id="SSF51556">
    <property type="entry name" value="Metallo-dependent hydrolases"/>
    <property type="match status" value="1"/>
</dbReference>
<comment type="catalytic activity">
    <reaction evidence="8">
        <text>2'-deoxyadenosine + H2O + H(+) = 2'-deoxyinosine + NH4(+)</text>
        <dbReference type="Rhea" id="RHEA:28190"/>
        <dbReference type="ChEBI" id="CHEBI:15377"/>
        <dbReference type="ChEBI" id="CHEBI:15378"/>
        <dbReference type="ChEBI" id="CHEBI:17256"/>
        <dbReference type="ChEBI" id="CHEBI:28938"/>
        <dbReference type="ChEBI" id="CHEBI:28997"/>
        <dbReference type="EC" id="3.5.4.4"/>
    </reaction>
    <physiologicalReaction direction="left-to-right" evidence="8">
        <dbReference type="Rhea" id="RHEA:28191"/>
    </physiologicalReaction>
</comment>
<feature type="domain" description="Adenosine deaminase" evidence="10">
    <location>
        <begin position="6"/>
        <end position="326"/>
    </location>
</feature>
<dbReference type="Proteomes" id="UP000199068">
    <property type="component" value="Unassembled WGS sequence"/>
</dbReference>
<dbReference type="CDD" id="cd01320">
    <property type="entry name" value="ADA"/>
    <property type="match status" value="1"/>
</dbReference>
<dbReference type="GO" id="GO:0005829">
    <property type="term" value="C:cytosol"/>
    <property type="evidence" value="ECO:0007669"/>
    <property type="project" value="TreeGrafter"/>
</dbReference>
<dbReference type="InterPro" id="IPR006330">
    <property type="entry name" value="Ado/ade_deaminase"/>
</dbReference>
<dbReference type="Gene3D" id="3.20.20.140">
    <property type="entry name" value="Metal-dependent hydrolases"/>
    <property type="match status" value="1"/>
</dbReference>
<dbReference type="HAMAP" id="MF_00540">
    <property type="entry name" value="A_deaminase"/>
    <property type="match status" value="1"/>
</dbReference>
<keyword evidence="3 9" id="KW-0378">Hydrolase</keyword>
<evidence type="ECO:0000256" key="1">
    <source>
        <dbReference type="ARBA" id="ARBA00012784"/>
    </source>
</evidence>
<dbReference type="InterPro" id="IPR001365">
    <property type="entry name" value="A_deaminase_dom"/>
</dbReference>
<feature type="binding site" evidence="9">
    <location>
        <position position="11"/>
    </location>
    <ligand>
        <name>Zn(2+)</name>
        <dbReference type="ChEBI" id="CHEBI:29105"/>
        <note>catalytic</note>
    </ligand>
</feature>